<protein>
    <submittedName>
        <fullName evidence="1">Uncharacterized protein</fullName>
    </submittedName>
</protein>
<sequence>MADEDATASRLAECAALMLGLARLMLDAEPRSFAAWLRKVADDIEAEAAQDEAEAAKAVAARH</sequence>
<dbReference type="RefSeq" id="WP_106336678.1">
    <property type="nucleotide sequence ID" value="NZ_PVZS01000009.1"/>
</dbReference>
<evidence type="ECO:0000313" key="1">
    <source>
        <dbReference type="EMBL" id="PSC05174.1"/>
    </source>
</evidence>
<dbReference type="Proteomes" id="UP000239772">
    <property type="component" value="Unassembled WGS sequence"/>
</dbReference>
<reference evidence="2" key="1">
    <citation type="submission" date="2018-03" db="EMBL/GenBank/DDBJ databases">
        <authorList>
            <person name="Sun L."/>
            <person name="Liu H."/>
            <person name="Chen W."/>
            <person name="Huang K."/>
            <person name="Liu W."/>
            <person name="Gao X."/>
        </authorList>
    </citation>
    <scope>NUCLEOTIDE SEQUENCE [LARGE SCALE GENOMIC DNA]</scope>
    <source>
        <strain evidence="2">SH9</strain>
    </source>
</reference>
<gene>
    <name evidence="1" type="ORF">SLNSH_10190</name>
</gene>
<dbReference type="AlphaFoldDB" id="A0A2T1HU53"/>
<keyword evidence="2" id="KW-1185">Reference proteome</keyword>
<proteinExistence type="predicted"/>
<evidence type="ECO:0000313" key="2">
    <source>
        <dbReference type="Proteomes" id="UP000239772"/>
    </source>
</evidence>
<accession>A0A2T1HU53</accession>
<dbReference type="EMBL" id="PVZS01000009">
    <property type="protein sequence ID" value="PSC05174.1"/>
    <property type="molecule type" value="Genomic_DNA"/>
</dbReference>
<organism evidence="1 2">
    <name type="scientific">Alsobacter soli</name>
    <dbReference type="NCBI Taxonomy" id="2109933"/>
    <lineage>
        <taxon>Bacteria</taxon>
        <taxon>Pseudomonadati</taxon>
        <taxon>Pseudomonadota</taxon>
        <taxon>Alphaproteobacteria</taxon>
        <taxon>Hyphomicrobiales</taxon>
        <taxon>Alsobacteraceae</taxon>
        <taxon>Alsobacter</taxon>
    </lineage>
</organism>
<name>A0A2T1HU53_9HYPH</name>
<comment type="caution">
    <text evidence="1">The sequence shown here is derived from an EMBL/GenBank/DDBJ whole genome shotgun (WGS) entry which is preliminary data.</text>
</comment>